<evidence type="ECO:0000256" key="1">
    <source>
        <dbReference type="ARBA" id="ARBA00023125"/>
    </source>
</evidence>
<dbReference type="AlphaFoldDB" id="A0A7C4LL18"/>
<dbReference type="GO" id="GO:0015074">
    <property type="term" value="P:DNA integration"/>
    <property type="evidence" value="ECO:0007669"/>
    <property type="project" value="InterPro"/>
</dbReference>
<dbReference type="InterPro" id="IPR004107">
    <property type="entry name" value="Integrase_SAM-like_N"/>
</dbReference>
<comment type="caution">
    <text evidence="4">The sequence shown here is derived from an EMBL/GenBank/DDBJ whole genome shotgun (WGS) entry which is preliminary data.</text>
</comment>
<dbReference type="GO" id="GO:0003677">
    <property type="term" value="F:DNA binding"/>
    <property type="evidence" value="ECO:0007669"/>
    <property type="project" value="UniProtKB-KW"/>
</dbReference>
<organism evidence="4">
    <name type="scientific">Schlesneria paludicola</name>
    <dbReference type="NCBI Taxonomy" id="360056"/>
    <lineage>
        <taxon>Bacteria</taxon>
        <taxon>Pseudomonadati</taxon>
        <taxon>Planctomycetota</taxon>
        <taxon>Planctomycetia</taxon>
        <taxon>Planctomycetales</taxon>
        <taxon>Planctomycetaceae</taxon>
        <taxon>Schlesneria</taxon>
    </lineage>
</organism>
<evidence type="ECO:0000256" key="2">
    <source>
        <dbReference type="SAM" id="MobiDB-lite"/>
    </source>
</evidence>
<gene>
    <name evidence="4" type="ORF">ENS64_10590</name>
</gene>
<proteinExistence type="predicted"/>
<dbReference type="Pfam" id="PF13495">
    <property type="entry name" value="Phage_int_SAM_4"/>
    <property type="match status" value="1"/>
</dbReference>
<accession>A0A7C4LL18</accession>
<protein>
    <recommendedName>
        <fullName evidence="3">Integrase SAM-like N-terminal domain-containing protein</fullName>
    </recommendedName>
</protein>
<dbReference type="InterPro" id="IPR010998">
    <property type="entry name" value="Integrase_recombinase_N"/>
</dbReference>
<evidence type="ECO:0000313" key="4">
    <source>
        <dbReference type="EMBL" id="HGT39692.1"/>
    </source>
</evidence>
<feature type="region of interest" description="Disordered" evidence="2">
    <location>
        <begin position="77"/>
        <end position="99"/>
    </location>
</feature>
<feature type="domain" description="Integrase SAM-like N-terminal" evidence="3">
    <location>
        <begin position="23"/>
        <end position="65"/>
    </location>
</feature>
<keyword evidence="1" id="KW-0238">DNA-binding</keyword>
<dbReference type="EMBL" id="DSVQ01000014">
    <property type="protein sequence ID" value="HGT39692.1"/>
    <property type="molecule type" value="Genomic_DNA"/>
</dbReference>
<dbReference type="Gene3D" id="1.10.150.130">
    <property type="match status" value="1"/>
</dbReference>
<reference evidence="4" key="1">
    <citation type="journal article" date="2020" name="mSystems">
        <title>Genome- and Community-Level Interaction Insights into Carbon Utilization and Element Cycling Functions of Hydrothermarchaeota in Hydrothermal Sediment.</title>
        <authorList>
            <person name="Zhou Z."/>
            <person name="Liu Y."/>
            <person name="Xu W."/>
            <person name="Pan J."/>
            <person name="Luo Z.H."/>
            <person name="Li M."/>
        </authorList>
    </citation>
    <scope>NUCLEOTIDE SEQUENCE [LARGE SCALE GENOMIC DNA]</scope>
    <source>
        <strain evidence="4">SpSt-508</strain>
    </source>
</reference>
<evidence type="ECO:0000259" key="3">
    <source>
        <dbReference type="Pfam" id="PF13495"/>
    </source>
</evidence>
<sequence length="99" mass="11412">MTTSLPHRRVPLGLFPDKSAPRLYDRIVAVLRVRHDSRRTEEAYPHWIRRFILFHDRRHPRQLAESALPVTLLAEHARNRGGRGVRSPADGLPCHPGAR</sequence>
<name>A0A7C4LL18_9PLAN</name>